<dbReference type="NCBIfam" id="TIGR00256">
    <property type="entry name" value="D-aminoacyl-tRNA deacylase"/>
    <property type="match status" value="1"/>
</dbReference>
<dbReference type="InterPro" id="IPR023509">
    <property type="entry name" value="DTD-like_sf"/>
</dbReference>
<comment type="similarity">
    <text evidence="1 2">Belongs to the DTD family.</text>
</comment>
<sequence>MRTVLQRVSKASVTVEEELISSIGHGLLILLGIEDADTKEDIDWLTNKILNLRIFNDENEVMNRSVMDVDGEIIVVSQFTLHAQTKKGNRPSYIKAAKPDIAVPMYEDFVQVLEQKLGKKVGTGVFGADMKVELLNDGPVTITMDTKNKE</sequence>
<dbReference type="Proteomes" id="UP001196136">
    <property type="component" value="Unassembled WGS sequence"/>
</dbReference>
<evidence type="ECO:0000313" key="4">
    <source>
        <dbReference type="Proteomes" id="UP001196136"/>
    </source>
</evidence>
<dbReference type="HAMAP" id="MF_00518">
    <property type="entry name" value="Deacylase_Dtd"/>
    <property type="match status" value="1"/>
</dbReference>
<comment type="subunit">
    <text evidence="2">Homodimer.</text>
</comment>
<dbReference type="SUPFAM" id="SSF69500">
    <property type="entry name" value="DTD-like"/>
    <property type="match status" value="1"/>
</dbReference>
<dbReference type="InterPro" id="IPR003732">
    <property type="entry name" value="Daa-tRNA_deacyls_DTD"/>
</dbReference>
<organism evidence="3 4">
    <name type="scientific">Flagellimonas abyssi</name>
    <dbReference type="NCBI Taxonomy" id="2864871"/>
    <lineage>
        <taxon>Bacteria</taxon>
        <taxon>Pseudomonadati</taxon>
        <taxon>Bacteroidota</taxon>
        <taxon>Flavobacteriia</taxon>
        <taxon>Flavobacteriales</taxon>
        <taxon>Flavobacteriaceae</taxon>
        <taxon>Flagellimonas</taxon>
    </lineage>
</organism>
<dbReference type="RefSeq" id="WP_220113676.1">
    <property type="nucleotide sequence ID" value="NZ_JAHZSV010000012.1"/>
</dbReference>
<keyword evidence="4" id="KW-1185">Reference proteome</keyword>
<evidence type="ECO:0000256" key="1">
    <source>
        <dbReference type="ARBA" id="ARBA00009673"/>
    </source>
</evidence>
<dbReference type="EMBL" id="JAHZSV010000012">
    <property type="protein sequence ID" value="MBW8200146.1"/>
    <property type="molecule type" value="Genomic_DNA"/>
</dbReference>
<dbReference type="CDD" id="cd00563">
    <property type="entry name" value="Dtyr_deacylase"/>
    <property type="match status" value="1"/>
</dbReference>
<dbReference type="PANTHER" id="PTHR10472:SF5">
    <property type="entry name" value="D-AMINOACYL-TRNA DEACYLASE 1"/>
    <property type="match status" value="1"/>
</dbReference>
<keyword evidence="2 3" id="KW-0378">Hydrolase</keyword>
<dbReference type="EC" id="3.1.1.-" evidence="2"/>
<dbReference type="GO" id="GO:0051499">
    <property type="term" value="F:D-aminoacyl-tRNA deacylase activity"/>
    <property type="evidence" value="ECO:0007669"/>
    <property type="project" value="UniProtKB-EC"/>
</dbReference>
<comment type="catalytic activity">
    <reaction evidence="2">
        <text>glycyl-tRNA(Ala) + H2O = tRNA(Ala) + glycine + H(+)</text>
        <dbReference type="Rhea" id="RHEA:53744"/>
        <dbReference type="Rhea" id="RHEA-COMP:9657"/>
        <dbReference type="Rhea" id="RHEA-COMP:13640"/>
        <dbReference type="ChEBI" id="CHEBI:15377"/>
        <dbReference type="ChEBI" id="CHEBI:15378"/>
        <dbReference type="ChEBI" id="CHEBI:57305"/>
        <dbReference type="ChEBI" id="CHEBI:78442"/>
        <dbReference type="ChEBI" id="CHEBI:78522"/>
    </reaction>
</comment>
<gene>
    <name evidence="2 3" type="primary">dtd</name>
    <name evidence="3" type="ORF">K1F36_09925</name>
</gene>
<reference evidence="3 4" key="1">
    <citation type="submission" date="2021-08" db="EMBL/GenBank/DDBJ databases">
        <title>Muricauda profundi sp. nov., a marine bacterium isolated from deep seawater of the Mariana Trench.</title>
        <authorList>
            <person name="Wei Y."/>
        </authorList>
    </citation>
    <scope>NUCLEOTIDE SEQUENCE [LARGE SCALE GENOMIC DNA]</scope>
    <source>
        <strain evidence="3 4">W52</strain>
    </source>
</reference>
<comment type="domain">
    <text evidence="2">A Gly-cisPro motif from one monomer fits into the active site of the other monomer to allow specific chiral rejection of L-amino acids.</text>
</comment>
<protein>
    <recommendedName>
        <fullName evidence="2">D-aminoacyl-tRNA deacylase</fullName>
        <shortName evidence="2">DTD</shortName>
        <ecNumber evidence="2">3.1.1.96</ecNumber>
    </recommendedName>
    <alternativeName>
        <fullName evidence="2">Gly-tRNA(Ala) deacylase</fullName>
        <ecNumber evidence="2">3.1.1.-</ecNumber>
    </alternativeName>
</protein>
<feature type="short sequence motif" description="Gly-cisPro motif, important for rejection of L-amino acids" evidence="2">
    <location>
        <begin position="138"/>
        <end position="139"/>
    </location>
</feature>
<comment type="subcellular location">
    <subcellularLocation>
        <location evidence="2">Cytoplasm</location>
    </subcellularLocation>
</comment>
<keyword evidence="2" id="KW-0820">tRNA-binding</keyword>
<dbReference type="Gene3D" id="3.50.80.10">
    <property type="entry name" value="D-tyrosyl-tRNA(Tyr) deacylase"/>
    <property type="match status" value="1"/>
</dbReference>
<dbReference type="Pfam" id="PF02580">
    <property type="entry name" value="Tyr_Deacylase"/>
    <property type="match status" value="1"/>
</dbReference>
<evidence type="ECO:0000256" key="2">
    <source>
        <dbReference type="HAMAP-Rule" id="MF_00518"/>
    </source>
</evidence>
<comment type="caution">
    <text evidence="3">The sequence shown here is derived from an EMBL/GenBank/DDBJ whole genome shotgun (WGS) entry which is preliminary data.</text>
</comment>
<keyword evidence="2" id="KW-0694">RNA-binding</keyword>
<dbReference type="PANTHER" id="PTHR10472">
    <property type="entry name" value="D-TYROSYL-TRNA TYR DEACYLASE"/>
    <property type="match status" value="1"/>
</dbReference>
<name>A0ABS7ERS8_9FLAO</name>
<dbReference type="EC" id="3.1.1.96" evidence="2"/>
<comment type="function">
    <text evidence="2">An aminoacyl-tRNA editing enzyme that deacylates mischarged D-aminoacyl-tRNAs. Also deacylates mischarged glycyl-tRNA(Ala), protecting cells against glycine mischarging by AlaRS. Acts via tRNA-based rather than protein-based catalysis; rejects L-amino acids rather than detecting D-amino acids in the active site. By recycling D-aminoacyl-tRNA to D-amino acids and free tRNA molecules, this enzyme counteracts the toxicity associated with the formation of D-aminoacyl-tRNA entities in vivo and helps enforce protein L-homochirality.</text>
</comment>
<keyword evidence="2" id="KW-0963">Cytoplasm</keyword>
<comment type="catalytic activity">
    <reaction evidence="2">
        <text>a D-aminoacyl-tRNA + H2O = a tRNA + a D-alpha-amino acid + H(+)</text>
        <dbReference type="Rhea" id="RHEA:13953"/>
        <dbReference type="Rhea" id="RHEA-COMP:10123"/>
        <dbReference type="Rhea" id="RHEA-COMP:10124"/>
        <dbReference type="ChEBI" id="CHEBI:15377"/>
        <dbReference type="ChEBI" id="CHEBI:15378"/>
        <dbReference type="ChEBI" id="CHEBI:59871"/>
        <dbReference type="ChEBI" id="CHEBI:78442"/>
        <dbReference type="ChEBI" id="CHEBI:79333"/>
        <dbReference type="EC" id="3.1.1.96"/>
    </reaction>
</comment>
<evidence type="ECO:0000313" key="3">
    <source>
        <dbReference type="EMBL" id="MBW8200146.1"/>
    </source>
</evidence>
<proteinExistence type="inferred from homology"/>
<accession>A0ABS7ERS8</accession>